<proteinExistence type="predicted"/>
<sequence>MLLKPYARLALVLALSAAPTLASAQIEGSCLGYYDRPDALGSFNAETGEIIRNGIIPVMVGATPLRDGPGADATVIGELVFNERINPIAQDGDYIHVRRDTRPDSPMLGWVAADDVSCRATPLMTEENISRKFYIRTAANAAEDAQVGVVPVTDPGGDDCAELNGICQSMTRFQRFFIFAEDPETNSVLLMSSNLSEALEPLNGWVSADDGYRWNTRLGLRPSDNMVVNADTGSLEVEKETIMCVYETEDAARASLSTADAETGNACDVQVLGGPRWFTSNVRLPIIGDLEIDGEDFYEIAVPVATVGEDGRDALLEQVAGLDNAIRELQQLKNLDVFFLIDGTQSMEPHIEALIGSDTVKGVIPAIQDSFEGDPRFSNVTVRYGFRVYRDTYAGNFGIGEGLPLDRNCTPDEAALTQNRETFNTMLQEIDTGFGSGNEPDPDHEEALIVALAQASDDITACEDNVKMLFVIGDTGYDSESLISRGVPDMLTDELAVVDMLVNGVSSKTVDPIIPFFIHVPEAAKALQATGDRLERYLSAYQKYEVQAKLMIGTIGSIYQDSQQIPVSLDLEQNYFSMNGQDSDAAQRELIRIITDQVARFGDQGPVTEIIAGLQTGEALVEIITALQSSANGVPALRLAQIERRVCDTLGDACTQKIVSDTTRGYVRAGEDTQVDVLVSAEEFDDWGLMLRPLRDVTDMSVPQQSQMILTSLVKGLERSLGELSPAELDMPLSDFLNLKAALPAGSETPLMNYSLRDFIFAAEGGGSADEAIDSCEIYFVIRWLAVRRDFFREIDRGNVPTFTSAEIPTDRCDMRYDGVTDLTFDDFKSFPEDTMQYSYVDLNARWFWIPNQFLP</sequence>
<dbReference type="Gene3D" id="3.40.50.410">
    <property type="entry name" value="von Willebrand factor, type A domain"/>
    <property type="match status" value="1"/>
</dbReference>
<evidence type="ECO:0000256" key="1">
    <source>
        <dbReference type="SAM" id="SignalP"/>
    </source>
</evidence>
<dbReference type="RefSeq" id="WP_226749079.1">
    <property type="nucleotide sequence ID" value="NZ_JAJATZ010000009.1"/>
</dbReference>
<keyword evidence="1" id="KW-0732">Signal</keyword>
<evidence type="ECO:0000313" key="2">
    <source>
        <dbReference type="EMBL" id="MCB5200594.1"/>
    </source>
</evidence>
<dbReference type="SUPFAM" id="SSF53300">
    <property type="entry name" value="vWA-like"/>
    <property type="match status" value="1"/>
</dbReference>
<protein>
    <submittedName>
        <fullName evidence="2">SH3 domain-containing protein</fullName>
    </submittedName>
</protein>
<comment type="caution">
    <text evidence="2">The sequence shown here is derived from an EMBL/GenBank/DDBJ whole genome shotgun (WGS) entry which is preliminary data.</text>
</comment>
<dbReference type="EMBL" id="JAJATZ010000009">
    <property type="protein sequence ID" value="MCB5200594.1"/>
    <property type="molecule type" value="Genomic_DNA"/>
</dbReference>
<name>A0ABS8BYD6_9RHOB</name>
<reference evidence="2" key="1">
    <citation type="submission" date="2021-10" db="EMBL/GenBank/DDBJ databases">
        <title>Loktanella gaetbuli sp. nov., isolated from a tidal flat.</title>
        <authorList>
            <person name="Park S."/>
            <person name="Yoon J.-H."/>
        </authorList>
    </citation>
    <scope>NUCLEOTIDE SEQUENCE</scope>
    <source>
        <strain evidence="2">TSTF-M6</strain>
    </source>
</reference>
<accession>A0ABS8BYD6</accession>
<evidence type="ECO:0000313" key="3">
    <source>
        <dbReference type="Proteomes" id="UP001138961"/>
    </source>
</evidence>
<feature type="chain" id="PRO_5046426719" evidence="1">
    <location>
        <begin position="25"/>
        <end position="856"/>
    </location>
</feature>
<feature type="signal peptide" evidence="1">
    <location>
        <begin position="1"/>
        <end position="24"/>
    </location>
</feature>
<organism evidence="2 3">
    <name type="scientific">Loktanella gaetbuli</name>
    <dbReference type="NCBI Taxonomy" id="2881335"/>
    <lineage>
        <taxon>Bacteria</taxon>
        <taxon>Pseudomonadati</taxon>
        <taxon>Pseudomonadota</taxon>
        <taxon>Alphaproteobacteria</taxon>
        <taxon>Rhodobacterales</taxon>
        <taxon>Roseobacteraceae</taxon>
        <taxon>Loktanella</taxon>
    </lineage>
</organism>
<gene>
    <name evidence="2" type="ORF">LGQ03_15235</name>
</gene>
<keyword evidence="3" id="KW-1185">Reference proteome</keyword>
<dbReference type="Proteomes" id="UP001138961">
    <property type="component" value="Unassembled WGS sequence"/>
</dbReference>
<dbReference type="InterPro" id="IPR036465">
    <property type="entry name" value="vWFA_dom_sf"/>
</dbReference>